<dbReference type="InterPro" id="IPR011674">
    <property type="entry name" value="DUF1616"/>
</dbReference>
<evidence type="ECO:0000256" key="1">
    <source>
        <dbReference type="SAM" id="MobiDB-lite"/>
    </source>
</evidence>
<evidence type="ECO:0000313" key="4">
    <source>
        <dbReference type="EMBL" id="CAA9544811.1"/>
    </source>
</evidence>
<protein>
    <recommendedName>
        <fullName evidence="3">DUF1616 domain-containing protein</fullName>
    </recommendedName>
</protein>
<feature type="domain" description="DUF1616" evidence="3">
    <location>
        <begin position="44"/>
        <end position="191"/>
    </location>
</feature>
<evidence type="ECO:0000256" key="2">
    <source>
        <dbReference type="SAM" id="Phobius"/>
    </source>
</evidence>
<feature type="transmembrane region" description="Helical" evidence="2">
    <location>
        <begin position="178"/>
        <end position="198"/>
    </location>
</feature>
<dbReference type="EMBL" id="CADCWE010000147">
    <property type="protein sequence ID" value="CAA9544811.1"/>
    <property type="molecule type" value="Genomic_DNA"/>
</dbReference>
<proteinExistence type="predicted"/>
<keyword evidence="2" id="KW-1133">Transmembrane helix</keyword>
<name>A0A6J4U9V2_9BACT</name>
<sequence length="203" mass="21056">MLDQPARRDAPSRPRSPRPSWDAEEVIARPAAVTSGAGALDLVLAAALAWIGAAAVWLEAPAAARVVLGLPLVLFLPGYALVSLLFPSRSGLDAVERLVLAGGLSLASVPPIALAIEFSPWTLAPTPIVVALLGVVTVAGAGAGIRRSRLPREERFAAVLDLPRVSPPGRWTTSTRRLAAMALLIVGLLATSAAPVLIGRLRP</sequence>
<feature type="compositionally biased region" description="Basic and acidic residues" evidence="1">
    <location>
        <begin position="1"/>
        <end position="12"/>
    </location>
</feature>
<feature type="region of interest" description="Disordered" evidence="1">
    <location>
        <begin position="1"/>
        <end position="21"/>
    </location>
</feature>
<keyword evidence="2" id="KW-0472">Membrane</keyword>
<feature type="transmembrane region" description="Helical" evidence="2">
    <location>
        <begin position="128"/>
        <end position="145"/>
    </location>
</feature>
<organism evidence="4">
    <name type="scientific">uncultured Thermomicrobiales bacterium</name>
    <dbReference type="NCBI Taxonomy" id="1645740"/>
    <lineage>
        <taxon>Bacteria</taxon>
        <taxon>Pseudomonadati</taxon>
        <taxon>Thermomicrobiota</taxon>
        <taxon>Thermomicrobia</taxon>
        <taxon>Thermomicrobiales</taxon>
        <taxon>environmental samples</taxon>
    </lineage>
</organism>
<evidence type="ECO:0000259" key="3">
    <source>
        <dbReference type="Pfam" id="PF07760"/>
    </source>
</evidence>
<dbReference type="AlphaFoldDB" id="A0A6J4U9V2"/>
<reference evidence="4" key="1">
    <citation type="submission" date="2020-02" db="EMBL/GenBank/DDBJ databases">
        <authorList>
            <person name="Meier V. D."/>
        </authorList>
    </citation>
    <scope>NUCLEOTIDE SEQUENCE</scope>
    <source>
        <strain evidence="4">AVDCRST_MAG73</strain>
    </source>
</reference>
<accession>A0A6J4U9V2</accession>
<feature type="transmembrane region" description="Helical" evidence="2">
    <location>
        <begin position="39"/>
        <end position="58"/>
    </location>
</feature>
<keyword evidence="2" id="KW-0812">Transmembrane</keyword>
<feature type="transmembrane region" description="Helical" evidence="2">
    <location>
        <begin position="64"/>
        <end position="86"/>
    </location>
</feature>
<dbReference type="Pfam" id="PF07760">
    <property type="entry name" value="DUF1616"/>
    <property type="match status" value="1"/>
</dbReference>
<feature type="transmembrane region" description="Helical" evidence="2">
    <location>
        <begin position="98"/>
        <end position="116"/>
    </location>
</feature>
<gene>
    <name evidence="4" type="ORF">AVDCRST_MAG73-2304</name>
</gene>